<dbReference type="STRING" id="108015.GA0061099_1005753"/>
<proteinExistence type="predicted"/>
<feature type="compositionally biased region" description="Low complexity" evidence="1">
    <location>
        <begin position="174"/>
        <end position="183"/>
    </location>
</feature>
<dbReference type="Proteomes" id="UP000051380">
    <property type="component" value="Unassembled WGS sequence"/>
</dbReference>
<sequence length="194" mass="20892">MFHFSNIVRTKGDPKIVEGGPSLKQPADQLARALGWFSIGLGVVELFAPRRVTHTLGMEGHETLVRAFGVREILAGIMSLSVDKNAGLWARVGGDGLDAAALLSGLTSDNPKKGNVALALLMVGGIAVLDYRAAQDTKPRRPPRDARRKLYPNRSGFPKGIESARTAARQIAAHANTNHVNTNEVKQGDERRVP</sequence>
<dbReference type="EMBL" id="LJYF01000032">
    <property type="protein sequence ID" value="KRP91678.1"/>
    <property type="molecule type" value="Genomic_DNA"/>
</dbReference>
<dbReference type="AlphaFoldDB" id="A0A0R3CBA4"/>
<feature type="compositionally biased region" description="Basic and acidic residues" evidence="1">
    <location>
        <begin position="135"/>
        <end position="145"/>
    </location>
</feature>
<accession>A0A0R3CBA4</accession>
<evidence type="ECO:0008006" key="4">
    <source>
        <dbReference type="Google" id="ProtNLM"/>
    </source>
</evidence>
<gene>
    <name evidence="2" type="ORF">AOQ72_32215</name>
</gene>
<dbReference type="RefSeq" id="WP_057029382.1">
    <property type="nucleotide sequence ID" value="NZ_LJYF01000032.1"/>
</dbReference>
<dbReference type="OrthoDB" id="6166765at2"/>
<evidence type="ECO:0000256" key="1">
    <source>
        <dbReference type="SAM" id="MobiDB-lite"/>
    </source>
</evidence>
<feature type="region of interest" description="Disordered" evidence="1">
    <location>
        <begin position="135"/>
        <end position="159"/>
    </location>
</feature>
<evidence type="ECO:0000313" key="2">
    <source>
        <dbReference type="EMBL" id="KRP91678.1"/>
    </source>
</evidence>
<name>A0A0R3CBA4_9BRAD</name>
<feature type="region of interest" description="Disordered" evidence="1">
    <location>
        <begin position="174"/>
        <end position="194"/>
    </location>
</feature>
<organism evidence="2 3">
    <name type="scientific">Bradyrhizobium yuanmingense</name>
    <dbReference type="NCBI Taxonomy" id="108015"/>
    <lineage>
        <taxon>Bacteria</taxon>
        <taxon>Pseudomonadati</taxon>
        <taxon>Pseudomonadota</taxon>
        <taxon>Alphaproteobacteria</taxon>
        <taxon>Hyphomicrobiales</taxon>
        <taxon>Nitrobacteraceae</taxon>
        <taxon>Bradyrhizobium</taxon>
    </lineage>
</organism>
<protein>
    <recommendedName>
        <fullName evidence="4">Cyclase dehydrase</fullName>
    </recommendedName>
</protein>
<evidence type="ECO:0000313" key="3">
    <source>
        <dbReference type="Proteomes" id="UP000051380"/>
    </source>
</evidence>
<reference evidence="2 3" key="1">
    <citation type="submission" date="2015-09" db="EMBL/GenBank/DDBJ databases">
        <title>Draft Genome Sequence of the Strain BR 3267 (Bradyrhizobium yuanmingense) recommended as inoculant for cowpea in Brazil.</title>
        <authorList>
            <person name="Simoes-Araujo J.L."/>
            <person name="Zilli J.E."/>
        </authorList>
    </citation>
    <scope>NUCLEOTIDE SEQUENCE [LARGE SCALE GENOMIC DNA]</scope>
    <source>
        <strain evidence="2 3">BR3267</strain>
    </source>
</reference>
<comment type="caution">
    <text evidence="2">The sequence shown here is derived from an EMBL/GenBank/DDBJ whole genome shotgun (WGS) entry which is preliminary data.</text>
</comment>